<proteinExistence type="inferred from homology"/>
<dbReference type="PROSITE" id="PS51194">
    <property type="entry name" value="HELICASE_CTER"/>
    <property type="match status" value="1"/>
</dbReference>
<evidence type="ECO:0000256" key="7">
    <source>
        <dbReference type="RuleBase" id="RU365068"/>
    </source>
</evidence>
<keyword evidence="4 6" id="KW-0067">ATP-binding</keyword>
<feature type="compositionally biased region" description="Basic residues" evidence="8">
    <location>
        <begin position="14"/>
        <end position="29"/>
    </location>
</feature>
<dbReference type="InterPro" id="IPR011545">
    <property type="entry name" value="DEAD/DEAH_box_helicase_dom"/>
</dbReference>
<dbReference type="SMART" id="SM01178">
    <property type="entry name" value="DUF4217"/>
    <property type="match status" value="1"/>
</dbReference>
<dbReference type="Pfam" id="PF13959">
    <property type="entry name" value="CTE_SPB4"/>
    <property type="match status" value="1"/>
</dbReference>
<dbReference type="GO" id="GO:0003723">
    <property type="term" value="F:RNA binding"/>
    <property type="evidence" value="ECO:0007669"/>
    <property type="project" value="UniProtKB-UniRule"/>
</dbReference>
<dbReference type="SUPFAM" id="SSF52540">
    <property type="entry name" value="P-loop containing nucleoside triphosphate hydrolases"/>
    <property type="match status" value="2"/>
</dbReference>
<dbReference type="PROSITE" id="PS51192">
    <property type="entry name" value="HELICASE_ATP_BIND_1"/>
    <property type="match status" value="1"/>
</dbReference>
<dbReference type="AlphaFoldDB" id="A0A1B1DTS7"/>
<dbReference type="PANTHER" id="PTHR24031">
    <property type="entry name" value="RNA HELICASE"/>
    <property type="match status" value="1"/>
</dbReference>
<dbReference type="InterPro" id="IPR001650">
    <property type="entry name" value="Helicase_C-like"/>
</dbReference>
<dbReference type="InterPro" id="IPR025313">
    <property type="entry name" value="SPB4-like_CTE"/>
</dbReference>
<comment type="catalytic activity">
    <reaction evidence="7">
        <text>ATP + H2O = ADP + phosphate + H(+)</text>
        <dbReference type="Rhea" id="RHEA:13065"/>
        <dbReference type="ChEBI" id="CHEBI:15377"/>
        <dbReference type="ChEBI" id="CHEBI:15378"/>
        <dbReference type="ChEBI" id="CHEBI:30616"/>
        <dbReference type="ChEBI" id="CHEBI:43474"/>
        <dbReference type="ChEBI" id="CHEBI:456216"/>
        <dbReference type="EC" id="3.6.4.13"/>
    </reaction>
</comment>
<dbReference type="Proteomes" id="UP000092716">
    <property type="component" value="Chromosome 3"/>
</dbReference>
<dbReference type="CDD" id="cd18787">
    <property type="entry name" value="SF2_C_DEAD"/>
    <property type="match status" value="1"/>
</dbReference>
<dbReference type="GO" id="GO:0016887">
    <property type="term" value="F:ATP hydrolysis activity"/>
    <property type="evidence" value="ECO:0007669"/>
    <property type="project" value="RHEA"/>
</dbReference>
<feature type="region of interest" description="Disordered" evidence="8">
    <location>
        <begin position="1"/>
        <end position="73"/>
    </location>
</feature>
<dbReference type="EMBL" id="CP016241">
    <property type="protein sequence ID" value="ANQ06188.1"/>
    <property type="molecule type" value="Genomic_DNA"/>
</dbReference>
<organism evidence="11 12">
    <name type="scientific">Plasmodium coatneyi</name>
    <dbReference type="NCBI Taxonomy" id="208452"/>
    <lineage>
        <taxon>Eukaryota</taxon>
        <taxon>Sar</taxon>
        <taxon>Alveolata</taxon>
        <taxon>Apicomplexa</taxon>
        <taxon>Aconoidasida</taxon>
        <taxon>Haemosporida</taxon>
        <taxon>Plasmodiidae</taxon>
        <taxon>Plasmodium</taxon>
    </lineage>
</organism>
<dbReference type="GO" id="GO:0003724">
    <property type="term" value="F:RNA helicase activity"/>
    <property type="evidence" value="ECO:0007669"/>
    <property type="project" value="UniProtKB-EC"/>
</dbReference>
<dbReference type="InterPro" id="IPR027417">
    <property type="entry name" value="P-loop_NTPase"/>
</dbReference>
<feature type="compositionally biased region" description="Basic residues" evidence="8">
    <location>
        <begin position="36"/>
        <end position="49"/>
    </location>
</feature>
<keyword evidence="2 6" id="KW-0378">Hydrolase</keyword>
<dbReference type="Pfam" id="PF00270">
    <property type="entry name" value="DEAD"/>
    <property type="match status" value="1"/>
</dbReference>
<evidence type="ECO:0000259" key="9">
    <source>
        <dbReference type="PROSITE" id="PS51192"/>
    </source>
</evidence>
<comment type="domain">
    <text evidence="7">The Q motif is unique to and characteristic of the DEAD box family of RNA helicases and controls ATP binding and hydrolysis.</text>
</comment>
<dbReference type="InterPro" id="IPR000629">
    <property type="entry name" value="RNA-helicase_DEAD-box_CS"/>
</dbReference>
<dbReference type="RefSeq" id="XP_019912883.1">
    <property type="nucleotide sequence ID" value="XM_020057264.1"/>
</dbReference>
<reference evidence="12" key="1">
    <citation type="submission" date="2016-06" db="EMBL/GenBank/DDBJ databases">
        <title>First high quality genome sequence of Plasmodium coatneyi using continuous long reads from single molecule, real-time sequencing.</title>
        <authorList>
            <person name="Chien J.-T."/>
            <person name="Pakala S.B."/>
            <person name="Geraldo J.A."/>
            <person name="Lapp S.A."/>
            <person name="Barnwell J.W."/>
            <person name="Kissinger J.C."/>
            <person name="Galinski M.R."/>
            <person name="Humphrey J.C."/>
        </authorList>
    </citation>
    <scope>NUCLEOTIDE SEQUENCE [LARGE SCALE GENOMIC DNA]</scope>
    <source>
        <strain evidence="12">Hackeri</strain>
    </source>
</reference>
<feature type="compositionally biased region" description="Basic and acidic residues" evidence="8">
    <location>
        <begin position="52"/>
        <end position="67"/>
    </location>
</feature>
<dbReference type="SMART" id="SM00490">
    <property type="entry name" value="HELICc"/>
    <property type="match status" value="1"/>
</dbReference>
<dbReference type="OrthoDB" id="422663at2759"/>
<sequence length="761" mass="86181">MGKFGRARKELSKKGTKKAKIKGKNKRKNNKGEKKGTKKNPKRMPKKGINKPTEETFTKDERKDTSVGRDVVGDATCSSPPGGDLFDGLFADLKGVLSESLLQTLEKNRFIKTTSIQKRSIPIMLSDNDVFLKSMTGSGKTLCYALPSVQKVLNLQKEKIRVTRDMGTFILVLSPTRELAVQINSLFFTLTKPYPYIVVSCLTGGEKKKSEKNRLKKGVSILTCTPGRLLDHLEHTKALKLVHLQCVILDEADKVIFLGTQDKVRLIYDTIKRLRRAEVANTAGSSTRSDNPPEGKNFQMVFISATLNHAVKSLANYCLTNRTVWVEGKDDGARGGKLLPPRPPDIALNNGNEEVGTTNIKDVTSTLGEEQWEYELPEQLKQFCIVADFRKKFLCLVHMLLSCMKKKQKPVVFLSNCHSVEYMRALLKSLYWPTDLKKENMEAHKKLNEGVSSVLLKEDEKLLRKHLEKTLQREELESGRKSKKRKERITLPFKNINVDDLQGGDSCDDGNTPVGADGSILYNVNTDRHKRKYLFGDTQIYILHGNLSKEDRLGNFSDFAYGKNNKSILICTQIVSRGVNFDELDVVIQYDPPQVFEEYVHKVGRTARLHKEGSSYLFLLPTEVEFLNVLREKKIHVKTIQGEELIGKFRREDVPPSFSSIGGNILSFIYNHFKVTVKSDEALMEKATSAFLASVTAYYSVSKSLRHIFCAKNLHLGHLAYAFLLDESPKEIAKLNKQQRYLKVKRQTTLSKRERRLLRAG</sequence>
<keyword evidence="5 7" id="KW-0694">RNA-binding</keyword>
<evidence type="ECO:0000256" key="8">
    <source>
        <dbReference type="SAM" id="MobiDB-lite"/>
    </source>
</evidence>
<dbReference type="GeneID" id="30907172"/>
<dbReference type="SMART" id="SM00487">
    <property type="entry name" value="DEXDc"/>
    <property type="match status" value="1"/>
</dbReference>
<evidence type="ECO:0000256" key="2">
    <source>
        <dbReference type="ARBA" id="ARBA00022801"/>
    </source>
</evidence>
<comment type="function">
    <text evidence="7">RNA helicase.</text>
</comment>
<dbReference type="GO" id="GO:0005524">
    <property type="term" value="F:ATP binding"/>
    <property type="evidence" value="ECO:0007669"/>
    <property type="project" value="UniProtKB-UniRule"/>
</dbReference>
<keyword evidence="3 6" id="KW-0347">Helicase</keyword>
<keyword evidence="1 6" id="KW-0547">Nucleotide-binding</keyword>
<protein>
    <recommendedName>
        <fullName evidence="7">ATP-dependent RNA helicase</fullName>
        <ecNumber evidence="7">3.6.4.13</ecNumber>
    </recommendedName>
</protein>
<evidence type="ECO:0000313" key="11">
    <source>
        <dbReference type="EMBL" id="ANQ06188.1"/>
    </source>
</evidence>
<evidence type="ECO:0000259" key="10">
    <source>
        <dbReference type="PROSITE" id="PS51194"/>
    </source>
</evidence>
<dbReference type="KEGG" id="pcot:PCOAH_00004490"/>
<evidence type="ECO:0000313" key="12">
    <source>
        <dbReference type="Proteomes" id="UP000092716"/>
    </source>
</evidence>
<feature type="domain" description="Helicase C-terminal" evidence="10">
    <location>
        <begin position="462"/>
        <end position="662"/>
    </location>
</feature>
<dbReference type="EC" id="3.6.4.13" evidence="7"/>
<evidence type="ECO:0000256" key="4">
    <source>
        <dbReference type="ARBA" id="ARBA00022840"/>
    </source>
</evidence>
<dbReference type="Pfam" id="PF00271">
    <property type="entry name" value="Helicase_C"/>
    <property type="match status" value="1"/>
</dbReference>
<dbReference type="Gene3D" id="3.40.50.300">
    <property type="entry name" value="P-loop containing nucleotide triphosphate hydrolases"/>
    <property type="match status" value="2"/>
</dbReference>
<name>A0A1B1DTS7_9APIC</name>
<accession>A0A1B1DTS7</accession>
<comment type="similarity">
    <text evidence="6">Belongs to the DEAD box helicase family.</text>
</comment>
<dbReference type="VEuPathDB" id="PlasmoDB:PCOAH_00004490"/>
<evidence type="ECO:0000256" key="6">
    <source>
        <dbReference type="RuleBase" id="RU000492"/>
    </source>
</evidence>
<feature type="domain" description="Helicase ATP-binding" evidence="9">
    <location>
        <begin position="121"/>
        <end position="325"/>
    </location>
</feature>
<dbReference type="PROSITE" id="PS00039">
    <property type="entry name" value="DEAD_ATP_HELICASE"/>
    <property type="match status" value="1"/>
</dbReference>
<evidence type="ECO:0000256" key="3">
    <source>
        <dbReference type="ARBA" id="ARBA00022806"/>
    </source>
</evidence>
<evidence type="ECO:0000256" key="5">
    <source>
        <dbReference type="ARBA" id="ARBA00022884"/>
    </source>
</evidence>
<dbReference type="InterPro" id="IPR014001">
    <property type="entry name" value="Helicase_ATP-bd"/>
</dbReference>
<evidence type="ECO:0000256" key="1">
    <source>
        <dbReference type="ARBA" id="ARBA00022741"/>
    </source>
</evidence>
<gene>
    <name evidence="11" type="ORF">PCOAH_00004490</name>
</gene>
<keyword evidence="12" id="KW-1185">Reference proteome</keyword>